<dbReference type="EMBL" id="LT598454">
    <property type="protein sequence ID" value="SCU84863.1"/>
    <property type="molecule type" value="Genomic_DNA"/>
</dbReference>
<sequence>MRYLTDVRLKGSTFLIIQQTLQEAESQGSSDCQGIMSNAIRRAVENKVRKMRLELDERSAGSISVSSRSFLMEGQGSIEISKSPTEAQVSIVRSLVKVILHQITSFGSYNLLEGQENLLVSLCVEKLYIEPLAREPTVGGGDTCTAKEIANVFEASAKGGSTRETAPGASIRNRFTTNCYCCVEDYAPVETATNITEEFDKIDIQEEGKSGQDEETLIAVHPLLSGVPLSSETLAQSHISLLPSSQYEGLWESLQFDENIKQRLFSYATISLKLSQFSQQKVSQALVSSNKILLVHGPPGTGKTTVCKALCQKLAIRYQRKTRKVFQQSGYNALMIELSCSRIFSRWFGESAKNLDKIFQDIENLLNDECNNKRFICLLMDEVETLASSRSSLISKNETTDGIRVVNTLLTRLDSLKKYDNFLIMATSNLLTSLDEAFLDRADGVFYLGNPSEHGTRMILASTISELLQTGVISCQNSRNLLYTDDIQNSIGYIAQQCVLADISGRTLRKLPLVCLSEHLYSLPVTLREFMLALAMTVKQKTACAQALSQR</sequence>
<dbReference type="SUPFAM" id="SSF52540">
    <property type="entry name" value="P-loop containing nucleoside triphosphate hydrolases"/>
    <property type="match status" value="1"/>
</dbReference>
<keyword evidence="2" id="KW-0547">Nucleotide-binding</keyword>
<dbReference type="GO" id="GO:0042138">
    <property type="term" value="P:meiotic DNA double-strand break formation"/>
    <property type="evidence" value="ECO:0007669"/>
    <property type="project" value="EnsemblFungi"/>
</dbReference>
<dbReference type="InterPro" id="IPR003593">
    <property type="entry name" value="AAA+_ATPase"/>
</dbReference>
<reference evidence="6 7" key="1">
    <citation type="submission" date="2016-03" db="EMBL/GenBank/DDBJ databases">
        <authorList>
            <person name="Devillers H."/>
        </authorList>
    </citation>
    <scope>NUCLEOTIDE SEQUENCE [LARGE SCALE GENOMIC DNA]</scope>
    <source>
        <strain evidence="6">CBS 10888</strain>
    </source>
</reference>
<evidence type="ECO:0000256" key="3">
    <source>
        <dbReference type="ARBA" id="ARBA00022840"/>
    </source>
</evidence>
<dbReference type="GO" id="GO:0016887">
    <property type="term" value="F:ATP hydrolysis activity"/>
    <property type="evidence" value="ECO:0007669"/>
    <property type="project" value="EnsemblFungi"/>
</dbReference>
<feature type="domain" description="AAA+ ATPase" evidence="5">
    <location>
        <begin position="289"/>
        <end position="452"/>
    </location>
</feature>
<evidence type="ECO:0000259" key="5">
    <source>
        <dbReference type="SMART" id="SM00382"/>
    </source>
</evidence>
<dbReference type="InterPro" id="IPR027417">
    <property type="entry name" value="P-loop_NTPase"/>
</dbReference>
<name>A0A1G4J5B4_9SACH</name>
<organism evidence="6 7">
    <name type="scientific">Lachancea dasiensis</name>
    <dbReference type="NCBI Taxonomy" id="1072105"/>
    <lineage>
        <taxon>Eukaryota</taxon>
        <taxon>Fungi</taxon>
        <taxon>Dikarya</taxon>
        <taxon>Ascomycota</taxon>
        <taxon>Saccharomycotina</taxon>
        <taxon>Saccharomycetes</taxon>
        <taxon>Saccharomycetales</taxon>
        <taxon>Saccharomycetaceae</taxon>
        <taxon>Lachancea</taxon>
    </lineage>
</organism>
<comment type="similarity">
    <text evidence="1">Belongs to the AAA ATPase family. PCH2 subfamily.</text>
</comment>
<dbReference type="AlphaFoldDB" id="A0A1G4J5B4"/>
<evidence type="ECO:0000256" key="1">
    <source>
        <dbReference type="ARBA" id="ARBA00007271"/>
    </source>
</evidence>
<dbReference type="InterPro" id="IPR044539">
    <property type="entry name" value="Pch2-like"/>
</dbReference>
<dbReference type="GO" id="GO:0051598">
    <property type="term" value="P:meiotic recombination checkpoint signaling"/>
    <property type="evidence" value="ECO:0007669"/>
    <property type="project" value="EnsemblFungi"/>
</dbReference>
<dbReference type="STRING" id="1266660.A0A1G4J5B4"/>
<dbReference type="FunFam" id="3.40.50.300:FF:001494">
    <property type="entry name" value="Pachytene checkpoint component Pch2"/>
    <property type="match status" value="1"/>
</dbReference>
<dbReference type="PANTHER" id="PTHR45991:SF1">
    <property type="entry name" value="PACHYTENE CHECKPOINT PROTEIN 2 HOMOLOG"/>
    <property type="match status" value="1"/>
</dbReference>
<evidence type="ECO:0000313" key="6">
    <source>
        <dbReference type="EMBL" id="SCU84863.1"/>
    </source>
</evidence>
<accession>A0A1G4J5B4</accession>
<dbReference type="GO" id="GO:0005730">
    <property type="term" value="C:nucleolus"/>
    <property type="evidence" value="ECO:0007669"/>
    <property type="project" value="EnsemblFungi"/>
</dbReference>
<dbReference type="Pfam" id="PF23242">
    <property type="entry name" value="AAA_lid_TRIP13_C"/>
    <property type="match status" value="1"/>
</dbReference>
<dbReference type="InterPro" id="IPR058249">
    <property type="entry name" value="Pch2_C"/>
</dbReference>
<dbReference type="GO" id="GO:0005524">
    <property type="term" value="F:ATP binding"/>
    <property type="evidence" value="ECO:0007669"/>
    <property type="project" value="UniProtKB-KW"/>
</dbReference>
<protein>
    <submittedName>
        <fullName evidence="6">LADA_0D04280g1_1</fullName>
    </submittedName>
</protein>
<dbReference type="Pfam" id="PF00004">
    <property type="entry name" value="AAA"/>
    <property type="match status" value="1"/>
</dbReference>
<keyword evidence="3" id="KW-0067">ATP-binding</keyword>
<evidence type="ECO:0000313" key="7">
    <source>
        <dbReference type="Proteomes" id="UP000190274"/>
    </source>
</evidence>
<keyword evidence="4" id="KW-0469">Meiosis</keyword>
<dbReference type="InterPro" id="IPR003959">
    <property type="entry name" value="ATPase_AAA_core"/>
</dbReference>
<dbReference type="GO" id="GO:0007131">
    <property type="term" value="P:reciprocal meiotic recombination"/>
    <property type="evidence" value="ECO:0007669"/>
    <property type="project" value="EnsemblFungi"/>
</dbReference>
<dbReference type="GO" id="GO:0005694">
    <property type="term" value="C:chromosome"/>
    <property type="evidence" value="ECO:0007669"/>
    <property type="project" value="TreeGrafter"/>
</dbReference>
<evidence type="ECO:0000256" key="2">
    <source>
        <dbReference type="ARBA" id="ARBA00022741"/>
    </source>
</evidence>
<dbReference type="OrthoDB" id="5925at2759"/>
<keyword evidence="7" id="KW-1185">Reference proteome</keyword>
<dbReference type="SMART" id="SM00382">
    <property type="entry name" value="AAA"/>
    <property type="match status" value="1"/>
</dbReference>
<evidence type="ECO:0000256" key="4">
    <source>
        <dbReference type="ARBA" id="ARBA00023254"/>
    </source>
</evidence>
<proteinExistence type="inferred from homology"/>
<dbReference type="Proteomes" id="UP000190274">
    <property type="component" value="Chromosome D"/>
</dbReference>
<dbReference type="PANTHER" id="PTHR45991">
    <property type="entry name" value="PACHYTENE CHECKPOINT PROTEIN 2"/>
    <property type="match status" value="1"/>
</dbReference>
<dbReference type="Gene3D" id="3.40.50.300">
    <property type="entry name" value="P-loop containing nucleotide triphosphate hydrolases"/>
    <property type="match status" value="1"/>
</dbReference>
<gene>
    <name evidence="6" type="ORF">LADA_0D04280G</name>
</gene>